<feature type="transmembrane region" description="Helical" evidence="2">
    <location>
        <begin position="451"/>
        <end position="473"/>
    </location>
</feature>
<reference evidence="3 4" key="1">
    <citation type="submission" date="2019-06" db="EMBL/GenBank/DDBJ databases">
        <title>Sequencing the genomes of 1000 actinobacteria strains.</title>
        <authorList>
            <person name="Klenk H.-P."/>
        </authorList>
    </citation>
    <scope>NUCLEOTIDE SEQUENCE [LARGE SCALE GENOMIC DNA]</scope>
    <source>
        <strain evidence="3 4">DSM 45679</strain>
    </source>
</reference>
<organism evidence="3 4">
    <name type="scientific">Amycolatopsis cihanbeyliensis</name>
    <dbReference type="NCBI Taxonomy" id="1128664"/>
    <lineage>
        <taxon>Bacteria</taxon>
        <taxon>Bacillati</taxon>
        <taxon>Actinomycetota</taxon>
        <taxon>Actinomycetes</taxon>
        <taxon>Pseudonocardiales</taxon>
        <taxon>Pseudonocardiaceae</taxon>
        <taxon>Amycolatopsis</taxon>
    </lineage>
</organism>
<dbReference type="Proteomes" id="UP000320876">
    <property type="component" value="Unassembled WGS sequence"/>
</dbReference>
<feature type="transmembrane region" description="Helical" evidence="2">
    <location>
        <begin position="149"/>
        <end position="168"/>
    </location>
</feature>
<comment type="caution">
    <text evidence="3">The sequence shown here is derived from an EMBL/GenBank/DDBJ whole genome shotgun (WGS) entry which is preliminary data.</text>
</comment>
<feature type="transmembrane region" description="Helical" evidence="2">
    <location>
        <begin position="533"/>
        <end position="550"/>
    </location>
</feature>
<keyword evidence="2" id="KW-0472">Membrane</keyword>
<sequence length="616" mass="60021">MASTSESRPGGARPIHPAPGEGPSRIGREANERGAAGRTGVPLAGVLTAAGAGAVLRAVGASLPVVEGGSPGFTSAPMLVALAVLPAALAFGLAAAGRRVIAAGVLAGMAALVPGSVVLDLQFVVDASLAARPELYLPRTVASPPPTTGFWLLLAGHLAIGIAGILAVRVIRRRPELDDGLPEAGRRRWLPLAVSMGVVASVGLLMAPFTSEDLYLLGRGAFEGSTAPLVGSLLLACALPLAAAVGVSSGVTGLARGVLFGLAIGLTGLALPVAVSWHLPGLSGSAGPVLVLVAALALAALGCVRFAAGESRERTGDLGDAGDPGDPGDPSDTAEAGEARLPGLGRLQFATGVLGLLTAAAALAGALSDQLVAEAPFTAPDSPARTSLLIAGALVGVLALGMFVPGLAALIRPALSVAWAGVLLTGTAVLDTGVAATGIQNNLVQLGRGVLWVSVALVGAALTACCSVVAGMVEREDGGHGPDGAAPATAGPSLTAPLVAAAILAVGAFGTPVTVAPDYTAPGLWSSLGTPSIGLLVGLLTVLGAAALAPRSRPPRAAALLLGAACVLGLRAAELPLAGAEMVGASPGTGLWIAVAGALALLLAAGIALAGDRERR</sequence>
<feature type="transmembrane region" description="Helical" evidence="2">
    <location>
        <begin position="72"/>
        <end position="93"/>
    </location>
</feature>
<keyword evidence="4" id="KW-1185">Reference proteome</keyword>
<evidence type="ECO:0000256" key="2">
    <source>
        <dbReference type="SAM" id="Phobius"/>
    </source>
</evidence>
<feature type="region of interest" description="Disordered" evidence="1">
    <location>
        <begin position="1"/>
        <end position="34"/>
    </location>
</feature>
<evidence type="ECO:0000313" key="3">
    <source>
        <dbReference type="EMBL" id="TQJ03075.1"/>
    </source>
</evidence>
<feature type="transmembrane region" description="Helical" evidence="2">
    <location>
        <begin position="349"/>
        <end position="368"/>
    </location>
</feature>
<feature type="transmembrane region" description="Helical" evidence="2">
    <location>
        <begin position="285"/>
        <end position="308"/>
    </location>
</feature>
<feature type="region of interest" description="Disordered" evidence="1">
    <location>
        <begin position="313"/>
        <end position="337"/>
    </location>
</feature>
<keyword evidence="2" id="KW-1133">Transmembrane helix</keyword>
<feature type="transmembrane region" description="Helical" evidence="2">
    <location>
        <begin position="388"/>
        <end position="410"/>
    </location>
</feature>
<evidence type="ECO:0000313" key="4">
    <source>
        <dbReference type="Proteomes" id="UP000320876"/>
    </source>
</evidence>
<dbReference type="EMBL" id="VFML01000001">
    <property type="protein sequence ID" value="TQJ03075.1"/>
    <property type="molecule type" value="Genomic_DNA"/>
</dbReference>
<feature type="transmembrane region" description="Helical" evidence="2">
    <location>
        <begin position="494"/>
        <end position="513"/>
    </location>
</feature>
<feature type="transmembrane region" description="Helical" evidence="2">
    <location>
        <begin position="417"/>
        <end position="439"/>
    </location>
</feature>
<feature type="transmembrane region" description="Helical" evidence="2">
    <location>
        <begin position="41"/>
        <end position="60"/>
    </location>
</feature>
<protein>
    <submittedName>
        <fullName evidence="3">Uncharacterized protein</fullName>
    </submittedName>
</protein>
<feature type="transmembrane region" description="Helical" evidence="2">
    <location>
        <begin position="189"/>
        <end position="209"/>
    </location>
</feature>
<feature type="transmembrane region" description="Helical" evidence="2">
    <location>
        <begin position="258"/>
        <end position="279"/>
    </location>
</feature>
<dbReference type="RefSeq" id="WP_141998525.1">
    <property type="nucleotide sequence ID" value="NZ_VFML01000001.1"/>
</dbReference>
<feature type="transmembrane region" description="Helical" evidence="2">
    <location>
        <begin position="100"/>
        <end position="119"/>
    </location>
</feature>
<feature type="transmembrane region" description="Helical" evidence="2">
    <location>
        <begin position="557"/>
        <end position="578"/>
    </location>
</feature>
<feature type="transmembrane region" description="Helical" evidence="2">
    <location>
        <begin position="590"/>
        <end position="610"/>
    </location>
</feature>
<name>A0A542DJD9_AMYCI</name>
<evidence type="ECO:0000256" key="1">
    <source>
        <dbReference type="SAM" id="MobiDB-lite"/>
    </source>
</evidence>
<dbReference type="AlphaFoldDB" id="A0A542DJD9"/>
<proteinExistence type="predicted"/>
<keyword evidence="2" id="KW-0812">Transmembrane</keyword>
<dbReference type="OrthoDB" id="3638762at2"/>
<feature type="transmembrane region" description="Helical" evidence="2">
    <location>
        <begin position="229"/>
        <end position="251"/>
    </location>
</feature>
<gene>
    <name evidence="3" type="ORF">FB471_2825</name>
</gene>
<accession>A0A542DJD9</accession>